<dbReference type="InterPro" id="IPR057023">
    <property type="entry name" value="PTP-SAK"/>
</dbReference>
<accession>A0A4Q9MB11</accession>
<dbReference type="Gene3D" id="3.90.190.10">
    <property type="entry name" value="Protein tyrosine phosphatase superfamily"/>
    <property type="match status" value="1"/>
</dbReference>
<evidence type="ECO:0000259" key="3">
    <source>
        <dbReference type="PROSITE" id="PS50056"/>
    </source>
</evidence>
<dbReference type="Pfam" id="PF22784">
    <property type="entry name" value="PTP-SAK"/>
    <property type="match status" value="1"/>
</dbReference>
<evidence type="ECO:0000313" key="4">
    <source>
        <dbReference type="EMBL" id="TBU22851.1"/>
    </source>
</evidence>
<organism evidence="4">
    <name type="scientific">Dichomitus squalens</name>
    <dbReference type="NCBI Taxonomy" id="114155"/>
    <lineage>
        <taxon>Eukaryota</taxon>
        <taxon>Fungi</taxon>
        <taxon>Dikarya</taxon>
        <taxon>Basidiomycota</taxon>
        <taxon>Agaricomycotina</taxon>
        <taxon>Agaricomycetes</taxon>
        <taxon>Polyporales</taxon>
        <taxon>Polyporaceae</taxon>
        <taxon>Dichomitus</taxon>
    </lineage>
</organism>
<dbReference type="PROSITE" id="PS50056">
    <property type="entry name" value="TYR_PHOSPHATASE_2"/>
    <property type="match status" value="1"/>
</dbReference>
<feature type="compositionally biased region" description="Pro residues" evidence="2">
    <location>
        <begin position="240"/>
        <end position="261"/>
    </location>
</feature>
<feature type="region of interest" description="Disordered" evidence="2">
    <location>
        <begin position="1"/>
        <end position="43"/>
    </location>
</feature>
<evidence type="ECO:0000256" key="1">
    <source>
        <dbReference type="ARBA" id="ARBA00022801"/>
    </source>
</evidence>
<dbReference type="EMBL" id="ML143524">
    <property type="protein sequence ID" value="TBU22851.1"/>
    <property type="molecule type" value="Genomic_DNA"/>
</dbReference>
<gene>
    <name evidence="4" type="ORF">BD311DRAFT_732355</name>
</gene>
<keyword evidence="1" id="KW-0378">Hydrolase</keyword>
<dbReference type="InterPro" id="IPR029021">
    <property type="entry name" value="Prot-tyrosine_phosphatase-like"/>
</dbReference>
<proteinExistence type="predicted"/>
<dbReference type="PANTHER" id="PTHR23339">
    <property type="entry name" value="TYROSINE SPECIFIC PROTEIN PHOSPHATASE AND DUAL SPECIFICITY PROTEIN PHOSPHATASE"/>
    <property type="match status" value="1"/>
</dbReference>
<feature type="region of interest" description="Disordered" evidence="2">
    <location>
        <begin position="238"/>
        <end position="266"/>
    </location>
</feature>
<dbReference type="GO" id="GO:0016791">
    <property type="term" value="F:phosphatase activity"/>
    <property type="evidence" value="ECO:0007669"/>
    <property type="project" value="UniProtKB-ARBA"/>
</dbReference>
<protein>
    <submittedName>
        <fullName evidence="4">Phosphatases II</fullName>
    </submittedName>
</protein>
<reference evidence="4" key="1">
    <citation type="submission" date="2019-01" db="EMBL/GenBank/DDBJ databases">
        <title>Draft genome sequences of three monokaryotic isolates of the white-rot basidiomycete fungus Dichomitus squalens.</title>
        <authorList>
            <consortium name="DOE Joint Genome Institute"/>
            <person name="Lopez S.C."/>
            <person name="Andreopoulos B."/>
            <person name="Pangilinan J."/>
            <person name="Lipzen A."/>
            <person name="Riley R."/>
            <person name="Ahrendt S."/>
            <person name="Ng V."/>
            <person name="Barry K."/>
            <person name="Daum C."/>
            <person name="Grigoriev I.V."/>
            <person name="Hilden K.S."/>
            <person name="Makela M.R."/>
            <person name="de Vries R.P."/>
        </authorList>
    </citation>
    <scope>NUCLEOTIDE SEQUENCE [LARGE SCALE GENOMIC DNA]</scope>
    <source>
        <strain evidence="4">OM18370.1</strain>
    </source>
</reference>
<dbReference type="InterPro" id="IPR050561">
    <property type="entry name" value="PTP"/>
</dbReference>
<feature type="domain" description="Tyrosine specific protein phosphatases" evidence="3">
    <location>
        <begin position="478"/>
        <end position="518"/>
    </location>
</feature>
<name>A0A4Q9MB11_9APHY</name>
<dbReference type="OrthoDB" id="266663at2759"/>
<feature type="compositionally biased region" description="Low complexity" evidence="2">
    <location>
        <begin position="8"/>
        <end position="18"/>
    </location>
</feature>
<dbReference type="AlphaFoldDB" id="A0A4Q9MB11"/>
<dbReference type="InterPro" id="IPR000387">
    <property type="entry name" value="Tyr_Pase_dom"/>
</dbReference>
<sequence length="614" mass="67283">MANTLLDSRPISGSSSPRRISRVASEPQPAQASNSHQRPHSISPREDALIAQLGPLASQHHASEYNRLKFGPNGSPLAYIPYSVQMPDHYKEMQAHQTRCAEQKAWWPHETHRKLSVKRASAHLSPCGTDSVASVNISEHTTTIDLREQLSAAISTSIIRPLTHEDRHATVPMPQPHWQTSETHPIVISTIIPSDLVLTISSQLRRPAEPYPVVFEVPSSHQLSRMIPTPFPAVVKADPPTSPQISPPPTATPLITPPSTPISPSQSIAKSIKLSSLFWVHPTVRRAFIGAEELHALPKKRSRPASLIVPSRGSMDTTVLQRLAVARNCSSHSLGERHTRLEETQSREPSALKDVFPPLKQASPASNMDIPPALPIPSNINMRLLGNLYMSSCPGKKVRLDGPVRGRNTVCRDLRSDLSRIKNVGAACIVCCLDDAELQTLGVAWSDYARTADELGIDVLRIPIPEGLAPMAPSDLDSHLSKLIESYTLRGRAILVHCRGGVGRAGVIACCWMLKLGLCGWTVPPHGVGDTSQAAPVSSGDVSCQERSERVSRETMRLVERLISVVRRRRSLKAIETYEQVKFLVDYVEFLREQASSGSSFSADLFANWGAQVE</sequence>
<evidence type="ECO:0000256" key="2">
    <source>
        <dbReference type="SAM" id="MobiDB-lite"/>
    </source>
</evidence>
<dbReference type="Proteomes" id="UP000292957">
    <property type="component" value="Unassembled WGS sequence"/>
</dbReference>
<dbReference type="SUPFAM" id="SSF52799">
    <property type="entry name" value="(Phosphotyrosine protein) phosphatases II"/>
    <property type="match status" value="1"/>
</dbReference>